<reference evidence="2 3" key="1">
    <citation type="journal article" date="2011" name="Genome Res.">
        <title>Phylogeny-wide analysis of social amoeba genomes highlights ancient origins for complex intercellular communication.</title>
        <authorList>
            <person name="Heidel A.J."/>
            <person name="Lawal H.M."/>
            <person name="Felder M."/>
            <person name="Schilde C."/>
            <person name="Helps N.R."/>
            <person name="Tunggal B."/>
            <person name="Rivero F."/>
            <person name="John U."/>
            <person name="Schleicher M."/>
            <person name="Eichinger L."/>
            <person name="Platzer M."/>
            <person name="Noegel A.A."/>
            <person name="Schaap P."/>
            <person name="Gloeckner G."/>
        </authorList>
    </citation>
    <scope>NUCLEOTIDE SEQUENCE [LARGE SCALE GENOMIC DNA]</scope>
    <source>
        <strain evidence="3">ATCC 26659 / Pp 5 / PN500</strain>
    </source>
</reference>
<dbReference type="OMA" id="WKEHIIS"/>
<name>D3BVH4_HETP5</name>
<dbReference type="Pfam" id="PF11912">
    <property type="entry name" value="CfaA_B_C"/>
    <property type="match status" value="1"/>
</dbReference>
<gene>
    <name evidence="2" type="ORF">PPL_11565</name>
</gene>
<keyword evidence="1" id="KW-0732">Signal</keyword>
<dbReference type="InParanoid" id="D3BVH4"/>
<evidence type="ECO:0000313" key="2">
    <source>
        <dbReference type="EMBL" id="EFA74597.1"/>
    </source>
</evidence>
<organism evidence="2 3">
    <name type="scientific">Heterostelium pallidum (strain ATCC 26659 / Pp 5 / PN500)</name>
    <name type="common">Cellular slime mold</name>
    <name type="synonym">Polysphondylium pallidum</name>
    <dbReference type="NCBI Taxonomy" id="670386"/>
    <lineage>
        <taxon>Eukaryota</taxon>
        <taxon>Amoebozoa</taxon>
        <taxon>Evosea</taxon>
        <taxon>Eumycetozoa</taxon>
        <taxon>Dictyostelia</taxon>
        <taxon>Acytosteliales</taxon>
        <taxon>Acytosteliaceae</taxon>
        <taxon>Heterostelium</taxon>
    </lineage>
</organism>
<comment type="caution">
    <text evidence="2">The sequence shown here is derived from an EMBL/GenBank/DDBJ whole genome shotgun (WGS) entry which is preliminary data.</text>
</comment>
<dbReference type="EMBL" id="ADBJ01000062">
    <property type="protein sequence ID" value="EFA74597.1"/>
    <property type="molecule type" value="Genomic_DNA"/>
</dbReference>
<accession>D3BVH4</accession>
<feature type="chain" id="PRO_5003042077" evidence="1">
    <location>
        <begin position="24"/>
        <end position="211"/>
    </location>
</feature>
<dbReference type="InterPro" id="IPR021837">
    <property type="entry name" value="CfaA/B/C"/>
</dbReference>
<keyword evidence="3" id="KW-1185">Reference proteome</keyword>
<dbReference type="RefSeq" id="XP_020426731.1">
    <property type="nucleotide sequence ID" value="XM_020582315.1"/>
</dbReference>
<protein>
    <submittedName>
        <fullName evidence="2">Uncharacterized protein</fullName>
    </submittedName>
</protein>
<sequence length="211" mass="23709">MYSSKFIFISTLVLFSLISVSLAGKQSGFAYLKYFNTKNCSNDSEYGGLFVKAGSCIGKTVYDCSGDPNKIGIQKFKDNDCSIPIEKKVYHRIDQCLEHVINHEYYGYSASCVDSLVLPQQSTVNFAYTGYCESPNWKEHIISATYSLLDTCVLLTHGSAKYRCTPNQLTTTSYTAYNNDCRGEPQKIVTIPYSVYNFCSDINQVNICFND</sequence>
<dbReference type="GeneID" id="31367033"/>
<dbReference type="AlphaFoldDB" id="D3BVH4"/>
<dbReference type="Proteomes" id="UP000001396">
    <property type="component" value="Unassembled WGS sequence"/>
</dbReference>
<feature type="signal peptide" evidence="1">
    <location>
        <begin position="1"/>
        <end position="23"/>
    </location>
</feature>
<evidence type="ECO:0000313" key="3">
    <source>
        <dbReference type="Proteomes" id="UP000001396"/>
    </source>
</evidence>
<dbReference type="FunCoup" id="D3BVH4">
    <property type="interactions" value="804"/>
</dbReference>
<proteinExistence type="predicted"/>
<evidence type="ECO:0000256" key="1">
    <source>
        <dbReference type="SAM" id="SignalP"/>
    </source>
</evidence>